<sequence>MLIRRTLGFSKRIQSALRFPAARILSNINPCFALSGSPDICAQICSSSSTWSKHHWRMLSGIMLFGQTALFIGLSENLVLAEDSSVVDNDQGQGFLAGLRRIEDGSVISNAHTSKWRIFTDNGRELFLKGKLDEAEKYFLAALEEAKEGFGTRDPHVASSCNNLAELYRVRKAFEKAEPLYLEAINILEESFGTDDIRVGAAFHNLGQFYLAQRKLDQAHACYERALKIKGRVLGYGHTDYANTMYHLGTVLHLQGKEKDSVALVQESIRILEEIGQGETTTCVRRMRYLSQMLLKSNRLVEAENLQRKILHILEISKGWDSMDTVVAAEDLALTLQSLGSLQDAQELLERCLDIRKTIIAEDHIQIAANMLHLARIALLKSNQLRRMKIADARGEVERAKVLLDDSIRIAKTALNQSRKKQSVQNNSTQKNLKDEHVALIILLQSLDTIGLWEAAKHELGEKEDHIFPSEAELALRECLSIIKEVGEEQNRCNQRHEDENRQEDDHINIQMETCCQGVEDSIFKARTSSKRCLFFRSASLFCSGV</sequence>
<dbReference type="Gene3D" id="1.25.40.10">
    <property type="entry name" value="Tetratricopeptide repeat domain"/>
    <property type="match status" value="2"/>
</dbReference>
<dbReference type="SMART" id="SM00028">
    <property type="entry name" value="TPR"/>
    <property type="match status" value="5"/>
</dbReference>
<keyword evidence="1" id="KW-0802">TPR repeat</keyword>
<dbReference type="PROSITE" id="PS50005">
    <property type="entry name" value="TPR"/>
    <property type="match status" value="1"/>
</dbReference>
<dbReference type="Pfam" id="PF13374">
    <property type="entry name" value="TPR_10"/>
    <property type="match status" value="1"/>
</dbReference>
<evidence type="ECO:0000313" key="3">
    <source>
        <dbReference type="RefSeq" id="XP_039114624.1"/>
    </source>
</evidence>
<evidence type="ECO:0000313" key="2">
    <source>
        <dbReference type="Proteomes" id="UP001515500"/>
    </source>
</evidence>
<dbReference type="AlphaFoldDB" id="A0AB40AIC2"/>
<dbReference type="GeneID" id="120249973"/>
<dbReference type="PANTHER" id="PTHR47689">
    <property type="entry name" value="TETRATRICOPEPTIDE REPEAT (TPR)-LIKE SUPERFAMILY PROTEIN"/>
    <property type="match status" value="1"/>
</dbReference>
<dbReference type="SUPFAM" id="SSF48452">
    <property type="entry name" value="TPR-like"/>
    <property type="match status" value="2"/>
</dbReference>
<dbReference type="Pfam" id="PF13424">
    <property type="entry name" value="TPR_12"/>
    <property type="match status" value="2"/>
</dbReference>
<feature type="repeat" description="TPR" evidence="1">
    <location>
        <begin position="200"/>
        <end position="233"/>
    </location>
</feature>
<dbReference type="InterPro" id="IPR011990">
    <property type="entry name" value="TPR-like_helical_dom_sf"/>
</dbReference>
<dbReference type="RefSeq" id="XP_039114624.1">
    <property type="nucleotide sequence ID" value="XM_039258690.1"/>
</dbReference>
<keyword evidence="2" id="KW-1185">Reference proteome</keyword>
<accession>A0AB40AIC2</accession>
<reference evidence="3" key="1">
    <citation type="submission" date="2025-08" db="UniProtKB">
        <authorList>
            <consortium name="RefSeq"/>
        </authorList>
    </citation>
    <scope>IDENTIFICATION</scope>
</reference>
<dbReference type="InterPro" id="IPR019734">
    <property type="entry name" value="TPR_rpt"/>
</dbReference>
<dbReference type="Proteomes" id="UP001515500">
    <property type="component" value="Chromosome 19"/>
</dbReference>
<dbReference type="PANTHER" id="PTHR47689:SF2">
    <property type="entry name" value="TETRATRICOPEPTIDE REPEAT (TPR)-LIKE SUPERFAMILY PROTEIN"/>
    <property type="match status" value="1"/>
</dbReference>
<name>A0AB40AIC2_DIOCR</name>
<organism evidence="2 3">
    <name type="scientific">Dioscorea cayennensis subsp. rotundata</name>
    <name type="common">White Guinea yam</name>
    <name type="synonym">Dioscorea rotundata</name>
    <dbReference type="NCBI Taxonomy" id="55577"/>
    <lineage>
        <taxon>Eukaryota</taxon>
        <taxon>Viridiplantae</taxon>
        <taxon>Streptophyta</taxon>
        <taxon>Embryophyta</taxon>
        <taxon>Tracheophyta</taxon>
        <taxon>Spermatophyta</taxon>
        <taxon>Magnoliopsida</taxon>
        <taxon>Liliopsida</taxon>
        <taxon>Dioscoreales</taxon>
        <taxon>Dioscoreaceae</taxon>
        <taxon>Dioscorea</taxon>
    </lineage>
</organism>
<evidence type="ECO:0000256" key="1">
    <source>
        <dbReference type="PROSITE-ProRule" id="PRU00339"/>
    </source>
</evidence>
<gene>
    <name evidence="3" type="primary">LOC120249973</name>
</gene>
<proteinExistence type="predicted"/>
<protein>
    <submittedName>
        <fullName evidence="3">Uncharacterized protein LOC120249973 isoform X1</fullName>
    </submittedName>
</protein>